<name>A0ABT5TU34_9MICO</name>
<evidence type="ECO:0000313" key="3">
    <source>
        <dbReference type="EMBL" id="MDD9205566.1"/>
    </source>
</evidence>
<sequence length="400" mass="42196">MAEIVGTEVAKSCCAEPWLAECEHWRAVSVAQLAKEHSDGADTLTDGELRALEAGRVEPASPLAAAVPVDDSPAHLPAEILRELTGGPALALLLDDIALADVDPSLAVEVVAGFKRLEAWAAARAARAAAQVSRRAEMDVPDRGLEDVRRLNVAGEELAMRLGVTRAEANTLIDVGRRAFGDGSCLAPTGGALENGELDWRKTCTIVRTLRRHPDVVAWCAQERVLPGAGLRTHNQVVRDLEKALIAVDPEEADLRHRRARTERRVSRPRPLPDGMAAMTALLPAADAVLVDIALHAAAQAARRDGCGLTLDALRADALTAMATTALDTGWIGTPPRDGPSTEDAPSTEDSGAAVPVAGGPAGPGVTDLPGVRLRRRPMPVPDGRGRRTQVRITVPLSVA</sequence>
<keyword evidence="4" id="KW-1185">Reference proteome</keyword>
<feature type="domain" description="DUF222" evidence="2">
    <location>
        <begin position="117"/>
        <end position="335"/>
    </location>
</feature>
<reference evidence="3" key="1">
    <citation type="submission" date="2023-02" db="EMBL/GenBank/DDBJ databases">
        <title>Georgenia sp.10Sc9-8, isolated from a soil sample collected from the Taklamakan desert.</title>
        <authorList>
            <person name="Liu S."/>
        </authorList>
    </citation>
    <scope>NUCLEOTIDE SEQUENCE</scope>
    <source>
        <strain evidence="3">10Sc9-8</strain>
    </source>
</reference>
<proteinExistence type="predicted"/>
<dbReference type="EMBL" id="JARACI010000553">
    <property type="protein sequence ID" value="MDD9205566.1"/>
    <property type="molecule type" value="Genomic_DNA"/>
</dbReference>
<dbReference type="Pfam" id="PF02720">
    <property type="entry name" value="DUF222"/>
    <property type="match status" value="1"/>
</dbReference>
<protein>
    <recommendedName>
        <fullName evidence="2">DUF222 domain-containing protein</fullName>
    </recommendedName>
</protein>
<organism evidence="3 4">
    <name type="scientific">Georgenia halotolerans</name>
    <dbReference type="NCBI Taxonomy" id="3028317"/>
    <lineage>
        <taxon>Bacteria</taxon>
        <taxon>Bacillati</taxon>
        <taxon>Actinomycetota</taxon>
        <taxon>Actinomycetes</taxon>
        <taxon>Micrococcales</taxon>
        <taxon>Bogoriellaceae</taxon>
        <taxon>Georgenia</taxon>
    </lineage>
</organism>
<accession>A0ABT5TU34</accession>
<evidence type="ECO:0000256" key="1">
    <source>
        <dbReference type="SAM" id="MobiDB-lite"/>
    </source>
</evidence>
<dbReference type="Proteomes" id="UP001165561">
    <property type="component" value="Unassembled WGS sequence"/>
</dbReference>
<gene>
    <name evidence="3" type="ORF">PU560_03675</name>
</gene>
<evidence type="ECO:0000313" key="4">
    <source>
        <dbReference type="Proteomes" id="UP001165561"/>
    </source>
</evidence>
<dbReference type="InterPro" id="IPR003870">
    <property type="entry name" value="DUF222"/>
</dbReference>
<feature type="non-terminal residue" evidence="3">
    <location>
        <position position="400"/>
    </location>
</feature>
<evidence type="ECO:0000259" key="2">
    <source>
        <dbReference type="Pfam" id="PF02720"/>
    </source>
</evidence>
<comment type="caution">
    <text evidence="3">The sequence shown here is derived from an EMBL/GenBank/DDBJ whole genome shotgun (WGS) entry which is preliminary data.</text>
</comment>
<feature type="region of interest" description="Disordered" evidence="1">
    <location>
        <begin position="330"/>
        <end position="400"/>
    </location>
</feature>